<dbReference type="Gene3D" id="3.40.50.300">
    <property type="entry name" value="P-loop containing nucleotide triphosphate hydrolases"/>
    <property type="match status" value="1"/>
</dbReference>
<proteinExistence type="predicted"/>
<feature type="compositionally biased region" description="Low complexity" evidence="2">
    <location>
        <begin position="813"/>
        <end position="832"/>
    </location>
</feature>
<evidence type="ECO:0000313" key="6">
    <source>
        <dbReference type="Proteomes" id="UP000719766"/>
    </source>
</evidence>
<dbReference type="PANTHER" id="PTHR10039">
    <property type="entry name" value="AMELOGENIN"/>
    <property type="match status" value="1"/>
</dbReference>
<evidence type="ECO:0000256" key="1">
    <source>
        <dbReference type="ARBA" id="ARBA00022737"/>
    </source>
</evidence>
<evidence type="ECO:0000259" key="3">
    <source>
        <dbReference type="Pfam" id="PF00168"/>
    </source>
</evidence>
<gene>
    <name evidence="5" type="ORF">HD556DRAFT_807070</name>
</gene>
<feature type="compositionally biased region" description="Low complexity" evidence="2">
    <location>
        <begin position="1"/>
        <end position="12"/>
    </location>
</feature>
<dbReference type="InterPro" id="IPR056884">
    <property type="entry name" value="NPHP3-like_N"/>
</dbReference>
<evidence type="ECO:0000259" key="4">
    <source>
        <dbReference type="Pfam" id="PF24883"/>
    </source>
</evidence>
<dbReference type="AlphaFoldDB" id="A0A9P7DSS2"/>
<feature type="domain" description="C2" evidence="3">
    <location>
        <begin position="222"/>
        <end position="310"/>
    </location>
</feature>
<feature type="domain" description="C2" evidence="3">
    <location>
        <begin position="77"/>
        <end position="140"/>
    </location>
</feature>
<dbReference type="Pfam" id="PF00168">
    <property type="entry name" value="C2"/>
    <property type="match status" value="2"/>
</dbReference>
<accession>A0A9P7DSS2</accession>
<dbReference type="SUPFAM" id="SSF49562">
    <property type="entry name" value="C2 domain (Calcium/lipid-binding domain, CaLB)"/>
    <property type="match status" value="2"/>
</dbReference>
<dbReference type="PANTHER" id="PTHR10039:SF14">
    <property type="entry name" value="NACHT DOMAIN-CONTAINING PROTEIN"/>
    <property type="match status" value="1"/>
</dbReference>
<dbReference type="Pfam" id="PF24883">
    <property type="entry name" value="NPHP3_N"/>
    <property type="match status" value="1"/>
</dbReference>
<dbReference type="InterPro" id="IPR000008">
    <property type="entry name" value="C2_dom"/>
</dbReference>
<name>A0A9P7DSS2_9AGAM</name>
<dbReference type="RefSeq" id="XP_041165430.1">
    <property type="nucleotide sequence ID" value="XM_041311688.1"/>
</dbReference>
<dbReference type="EMBL" id="JABBWE010000006">
    <property type="protein sequence ID" value="KAG1802238.1"/>
    <property type="molecule type" value="Genomic_DNA"/>
</dbReference>
<dbReference type="SUPFAM" id="SSF52540">
    <property type="entry name" value="P-loop containing nucleoside triphosphate hydrolases"/>
    <property type="match status" value="1"/>
</dbReference>
<dbReference type="CDD" id="cd00030">
    <property type="entry name" value="C2"/>
    <property type="match status" value="1"/>
</dbReference>
<feature type="domain" description="Nephrocystin 3-like N-terminal" evidence="4">
    <location>
        <begin position="584"/>
        <end position="741"/>
    </location>
</feature>
<evidence type="ECO:0000256" key="2">
    <source>
        <dbReference type="SAM" id="MobiDB-lite"/>
    </source>
</evidence>
<feature type="compositionally biased region" description="Polar residues" evidence="2">
    <location>
        <begin position="842"/>
        <end position="852"/>
    </location>
</feature>
<feature type="region of interest" description="Disordered" evidence="2">
    <location>
        <begin position="772"/>
        <end position="865"/>
    </location>
</feature>
<dbReference type="InterPro" id="IPR027417">
    <property type="entry name" value="P-loop_NTPase"/>
</dbReference>
<protein>
    <recommendedName>
        <fullName evidence="7">NACHT domain-containing protein</fullName>
    </recommendedName>
</protein>
<reference evidence="5" key="1">
    <citation type="journal article" date="2020" name="New Phytol.">
        <title>Comparative genomics reveals dynamic genome evolution in host specialist ectomycorrhizal fungi.</title>
        <authorList>
            <person name="Lofgren L.A."/>
            <person name="Nguyen N.H."/>
            <person name="Vilgalys R."/>
            <person name="Ruytinx J."/>
            <person name="Liao H.L."/>
            <person name="Branco S."/>
            <person name="Kuo A."/>
            <person name="LaButti K."/>
            <person name="Lipzen A."/>
            <person name="Andreopoulos W."/>
            <person name="Pangilinan J."/>
            <person name="Riley R."/>
            <person name="Hundley H."/>
            <person name="Na H."/>
            <person name="Barry K."/>
            <person name="Grigoriev I.V."/>
            <person name="Stajich J.E."/>
            <person name="Kennedy P.G."/>
        </authorList>
    </citation>
    <scope>NUCLEOTIDE SEQUENCE</scope>
    <source>
        <strain evidence="5">S12</strain>
    </source>
</reference>
<feature type="compositionally biased region" description="Polar residues" evidence="2">
    <location>
        <begin position="800"/>
        <end position="812"/>
    </location>
</feature>
<dbReference type="OrthoDB" id="3248304at2759"/>
<keyword evidence="1" id="KW-0677">Repeat</keyword>
<dbReference type="Gene3D" id="2.60.40.150">
    <property type="entry name" value="C2 domain"/>
    <property type="match status" value="2"/>
</dbReference>
<comment type="caution">
    <text evidence="5">The sequence shown here is derived from an EMBL/GenBank/DDBJ whole genome shotgun (WGS) entry which is preliminary data.</text>
</comment>
<sequence length="976" mass="109123">MRLIPSSQQHLGSHLHHEETDSSSNKFSIQTAFNITALQQVNITMTSQLAPDMYGVQVFDIDLHRLPNIGWLNVDHQFYVKISIDDEGMTSRTTPEKHSSMPWSSKHIFNVRNSTKLTLEVFAHRQLHDDQYIGMVQGCIEEFLRYPGSILEQLKYVNLEGKTELLRASLEFKLTPIVGAGRPAGGSHLTETGHSTGIWKWPIASDGYWGAVGTPFPPAVQISHIDLHHLPRISLFSAHDSFYVQASVDDHGHKTTTAEKPHSLPWTMELKLNVQPSSIISLKVFAKRYLHGDQYIGMVQEGVETLLAHSSTKIYHLVSFDGHGKKIFLDASMEFKIKPLHNTTDHRTTQHGKGQLTRIIDDSKDAPHMSAMGGHDLSEPLKTAAEQVAGVVASEVLTPLLDKINIFIQLAGKFAEAHPYTKMAFMVLTAVYQLVDAQFARDRNIRQLITIMHETYSLLSGVEELKRMESQAKTINSLARQTIECSYFIRDYLQRRSGWKQSFSNALSDIDNKIQTYEATFKELRNAIQQQATINTQLFVLRVYDVLLDHAAKADLDALHYAIGASIESQKIGDVSSQTDILESITSWVNQDVGQQIYLLLGPKGSGKSTIAYTIARQFDAIVRLGSSYFFSRAFQDKRNATNLFSTIARDLADHDLQYMKALWDTVKDKRALRETIDPLTQFDRFILSPASQMTYIGPVLVVIDGLEYSGGESDRKDLLTALAVKGAELPRNFKLLVTCRPEQDVCAAFKGKSHVIQKHLKHRVDSLMIPPLTLRQNQTSRSRSRPPTPPLFIPDFAQYNPSPLADSSMTGTSDSTPISDVSSSDSAVSTVFDPWDDGCDSTESPPSSTRSVYEEPQPSKKKAVVQVTRRSEEFITVEQISATGGRTIRGTNLEKHDNWIVEQHDHSQSGLLLKELGFVISAEPTNDLAPILGSCSSRLPKRPRQKQVRAKTLVRHSTSVDGAEIPGWDDDLACR</sequence>
<dbReference type="Proteomes" id="UP000719766">
    <property type="component" value="Unassembled WGS sequence"/>
</dbReference>
<feature type="region of interest" description="Disordered" evidence="2">
    <location>
        <begin position="1"/>
        <end position="23"/>
    </location>
</feature>
<dbReference type="GeneID" id="64605452"/>
<keyword evidence="6" id="KW-1185">Reference proteome</keyword>
<dbReference type="InterPro" id="IPR035892">
    <property type="entry name" value="C2_domain_sf"/>
</dbReference>
<evidence type="ECO:0008006" key="7">
    <source>
        <dbReference type="Google" id="ProtNLM"/>
    </source>
</evidence>
<organism evidence="5 6">
    <name type="scientific">Suillus plorans</name>
    <dbReference type="NCBI Taxonomy" id="116603"/>
    <lineage>
        <taxon>Eukaryota</taxon>
        <taxon>Fungi</taxon>
        <taxon>Dikarya</taxon>
        <taxon>Basidiomycota</taxon>
        <taxon>Agaricomycotina</taxon>
        <taxon>Agaricomycetes</taxon>
        <taxon>Agaricomycetidae</taxon>
        <taxon>Boletales</taxon>
        <taxon>Suillineae</taxon>
        <taxon>Suillaceae</taxon>
        <taxon>Suillus</taxon>
    </lineage>
</organism>
<evidence type="ECO:0000313" key="5">
    <source>
        <dbReference type="EMBL" id="KAG1802238.1"/>
    </source>
</evidence>